<name>A0A7R9Q2P6_9ACAR</name>
<evidence type="ECO:0000313" key="2">
    <source>
        <dbReference type="EMBL" id="CAD7629219.1"/>
    </source>
</evidence>
<protein>
    <submittedName>
        <fullName evidence="2">Uncharacterized protein</fullName>
    </submittedName>
</protein>
<evidence type="ECO:0000256" key="1">
    <source>
        <dbReference type="SAM" id="MobiDB-lite"/>
    </source>
</evidence>
<evidence type="ECO:0000313" key="3">
    <source>
        <dbReference type="Proteomes" id="UP000759131"/>
    </source>
</evidence>
<reference evidence="2" key="1">
    <citation type="submission" date="2020-11" db="EMBL/GenBank/DDBJ databases">
        <authorList>
            <person name="Tran Van P."/>
        </authorList>
    </citation>
    <scope>NUCLEOTIDE SEQUENCE</scope>
</reference>
<feature type="region of interest" description="Disordered" evidence="1">
    <location>
        <begin position="161"/>
        <end position="187"/>
    </location>
</feature>
<feature type="compositionally biased region" description="Polar residues" evidence="1">
    <location>
        <begin position="169"/>
        <end position="187"/>
    </location>
</feature>
<keyword evidence="3" id="KW-1185">Reference proteome</keyword>
<sequence>MWNQRWKREQQKMEAMSAASGHTFSYVNKQAATAYRLTIDDRMRWAQIAEAMASNPTQRWKREQQKMEAMSAASGHTFSYVNKQAATAYRLTIDDRMRWAQIAEAMASNPTYSTNYYVNPEQMSSHSQHHLNHVYATPNRVSSSGTLLNDDLCAYESRQYGRSLRPKSRATSTTHGYSGKNTGNDSIYNETEFSTREMIYSPTHLIPAPAPRSQFSYS</sequence>
<dbReference type="Proteomes" id="UP000759131">
    <property type="component" value="Unassembled WGS sequence"/>
</dbReference>
<dbReference type="AlphaFoldDB" id="A0A7R9Q2P6"/>
<accession>A0A7R9Q2P6</accession>
<dbReference type="EMBL" id="OC861168">
    <property type="protein sequence ID" value="CAD7629219.1"/>
    <property type="molecule type" value="Genomic_DNA"/>
</dbReference>
<proteinExistence type="predicted"/>
<dbReference type="OrthoDB" id="2015116at2759"/>
<gene>
    <name evidence="2" type="ORF">OSB1V03_LOCUS9636</name>
</gene>
<organism evidence="2">
    <name type="scientific">Medioppia subpectinata</name>
    <dbReference type="NCBI Taxonomy" id="1979941"/>
    <lineage>
        <taxon>Eukaryota</taxon>
        <taxon>Metazoa</taxon>
        <taxon>Ecdysozoa</taxon>
        <taxon>Arthropoda</taxon>
        <taxon>Chelicerata</taxon>
        <taxon>Arachnida</taxon>
        <taxon>Acari</taxon>
        <taxon>Acariformes</taxon>
        <taxon>Sarcoptiformes</taxon>
        <taxon>Oribatida</taxon>
        <taxon>Brachypylina</taxon>
        <taxon>Oppioidea</taxon>
        <taxon>Oppiidae</taxon>
        <taxon>Medioppia</taxon>
    </lineage>
</organism>
<dbReference type="EMBL" id="CAJPIZ010006593">
    <property type="protein sequence ID" value="CAG2109649.1"/>
    <property type="molecule type" value="Genomic_DNA"/>
</dbReference>